<sequence length="386" mass="43580">MAKLAVLEPEKQAASFRVEFVRDWTEASARWGNGGDATVFQHRHWLDAWYRAFDTVNPVIAIISDTSTQRDVALVPLVCRNQHGVRSVEFADLGLSDYNAPILASNAPYVAASLRTIGSALLAALRQLPDRPDLIRLKKMPLEIRGRPNPLAEIEGAGSCSMNGNLVELGDDFEVYRASIRKIQMPRCWRVFTRHPGARFEIVTTVDEALRILDVMDRQQHKRMKQLGEKFILDEPRRAKFYRDVVSRGLAEGYAVVSALICDDGVVATTLGLRHGPHYSLLRNTNAGEQWSNFSPSRLCIERTMAALHGQGVRHFDFSIGNYDYKRRFGAEPLRLTDVGIALSWRGMPYVLRDHAVERLRRYPRLAGKVRRAAGSFAAVKKLWAR</sequence>
<dbReference type="Pfam" id="PF13480">
    <property type="entry name" value="Acetyltransf_6"/>
    <property type="match status" value="1"/>
</dbReference>
<dbReference type="SUPFAM" id="SSF55729">
    <property type="entry name" value="Acyl-CoA N-acyltransferases (Nat)"/>
    <property type="match status" value="1"/>
</dbReference>
<keyword evidence="3" id="KW-1185">Reference proteome</keyword>
<reference evidence="2 3" key="1">
    <citation type="submission" date="2014-03" db="EMBL/GenBank/DDBJ databases">
        <title>Bradyrhizobium valentinum sp. nov., isolated from effective nodules of Lupinus mariae-josephae, a lupine endemic of basic-lime soils in Eastern Spain.</title>
        <authorList>
            <person name="Duran D."/>
            <person name="Rey L."/>
            <person name="Navarro A."/>
            <person name="Busquets A."/>
            <person name="Imperial J."/>
            <person name="Ruiz-Argueso T."/>
        </authorList>
    </citation>
    <scope>NUCLEOTIDE SEQUENCE [LARGE SCALE GENOMIC DNA]</scope>
    <source>
        <strain evidence="2 3">LmjM3</strain>
    </source>
</reference>
<comment type="caution">
    <text evidence="2">The sequence shown here is derived from an EMBL/GenBank/DDBJ whole genome shotgun (WGS) entry which is preliminary data.</text>
</comment>
<organism evidence="2 3">
    <name type="scientific">Bradyrhizobium valentinum</name>
    <dbReference type="NCBI Taxonomy" id="1518501"/>
    <lineage>
        <taxon>Bacteria</taxon>
        <taxon>Pseudomonadati</taxon>
        <taxon>Pseudomonadota</taxon>
        <taxon>Alphaproteobacteria</taxon>
        <taxon>Hyphomicrobiales</taxon>
        <taxon>Nitrobacteraceae</taxon>
        <taxon>Bradyrhizobium</taxon>
    </lineage>
</organism>
<evidence type="ECO:0000259" key="1">
    <source>
        <dbReference type="Pfam" id="PF13480"/>
    </source>
</evidence>
<evidence type="ECO:0000313" key="3">
    <source>
        <dbReference type="Proteomes" id="UP000051913"/>
    </source>
</evidence>
<dbReference type="InterPro" id="IPR016181">
    <property type="entry name" value="Acyl_CoA_acyltransferase"/>
</dbReference>
<gene>
    <name evidence="2" type="ORF">CP49_22160</name>
</gene>
<accession>A0A0R3LS28</accession>
<dbReference type="EMBL" id="LLXX01000047">
    <property type="protein sequence ID" value="KRR10823.1"/>
    <property type="molecule type" value="Genomic_DNA"/>
</dbReference>
<dbReference type="Proteomes" id="UP000051913">
    <property type="component" value="Unassembled WGS sequence"/>
</dbReference>
<proteinExistence type="predicted"/>
<protein>
    <submittedName>
        <fullName evidence="2">Cellulose biosynthesis protein CelD</fullName>
    </submittedName>
</protein>
<feature type="domain" description="BioF2-like acetyltransferase" evidence="1">
    <location>
        <begin position="185"/>
        <end position="327"/>
    </location>
</feature>
<dbReference type="AlphaFoldDB" id="A0A0R3LS28"/>
<dbReference type="InterPro" id="IPR038740">
    <property type="entry name" value="BioF2-like_GNAT_dom"/>
</dbReference>
<name>A0A0R3LS28_9BRAD</name>
<dbReference type="RefSeq" id="WP_057849822.1">
    <property type="nucleotide sequence ID" value="NZ_LLXX01000047.1"/>
</dbReference>
<evidence type="ECO:0000313" key="2">
    <source>
        <dbReference type="EMBL" id="KRR10823.1"/>
    </source>
</evidence>